<proteinExistence type="predicted"/>
<evidence type="ECO:0000313" key="1">
    <source>
        <dbReference type="EMBL" id="EGT47428.1"/>
    </source>
</evidence>
<evidence type="ECO:0000313" key="2">
    <source>
        <dbReference type="Proteomes" id="UP000008068"/>
    </source>
</evidence>
<reference evidence="2" key="1">
    <citation type="submission" date="2011-07" db="EMBL/GenBank/DDBJ databases">
        <authorList>
            <consortium name="Caenorhabditis brenneri Sequencing and Analysis Consortium"/>
            <person name="Wilson R.K."/>
        </authorList>
    </citation>
    <scope>NUCLEOTIDE SEQUENCE [LARGE SCALE GENOMIC DNA]</scope>
    <source>
        <strain evidence="2">PB2801</strain>
    </source>
</reference>
<dbReference type="InParanoid" id="G0P827"/>
<name>G0P827_CAEBE</name>
<gene>
    <name evidence="1" type="ORF">CAEBREN_09272</name>
</gene>
<organism evidence="2">
    <name type="scientific">Caenorhabditis brenneri</name>
    <name type="common">Nematode worm</name>
    <dbReference type="NCBI Taxonomy" id="135651"/>
    <lineage>
        <taxon>Eukaryota</taxon>
        <taxon>Metazoa</taxon>
        <taxon>Ecdysozoa</taxon>
        <taxon>Nematoda</taxon>
        <taxon>Chromadorea</taxon>
        <taxon>Rhabditida</taxon>
        <taxon>Rhabditina</taxon>
        <taxon>Rhabditomorpha</taxon>
        <taxon>Rhabditoidea</taxon>
        <taxon>Rhabditidae</taxon>
        <taxon>Peloderinae</taxon>
        <taxon>Caenorhabditis</taxon>
    </lineage>
</organism>
<protein>
    <submittedName>
        <fullName evidence="1">Uncharacterized protein</fullName>
    </submittedName>
</protein>
<dbReference type="AlphaFoldDB" id="G0P827"/>
<dbReference type="HOGENOM" id="CLU_892059_0_0_1"/>
<sequence length="312" mass="35876">MPGVILSGLDSIDLEIPLEDSKIAEASQDTVLLDPEAVLIQDTNAPVLSKDTIPSEPEAVVLQHKIWDILCPKMFFECPIGIKELGQSMLIYAGGLKKNENIEKMADPKIGVCNPNVLRHWVLDAHRFWSFVLKNTQKRINWIQEMIPALGLPEDENEDYGPAWTSIDRDQRKGIQKQHSKAMRKGVELLNKLNQEDVDLTKIKSDIERLASRMLIVKKLFKMFLVQSLPLFQKILEDEAKNPADVMQYCPRNDAELPECCRKTLKLFARRLVHGPSRWERLQRYVCRKLGITYIPNVQCRFLRQIIAAQEH</sequence>
<accession>G0P827</accession>
<dbReference type="EMBL" id="GL380125">
    <property type="protein sequence ID" value="EGT47428.1"/>
    <property type="molecule type" value="Genomic_DNA"/>
</dbReference>
<dbReference type="Proteomes" id="UP000008068">
    <property type="component" value="Unassembled WGS sequence"/>
</dbReference>
<keyword evidence="2" id="KW-1185">Reference proteome</keyword>